<reference evidence="12 13" key="1">
    <citation type="submission" date="2018-04" db="EMBL/GenBank/DDBJ databases">
        <title>The genome of golden apple snail Pomacea canaliculata provides insight into stress tolerance and invasive adaptation.</title>
        <authorList>
            <person name="Liu C."/>
            <person name="Liu B."/>
            <person name="Ren Y."/>
            <person name="Zhang Y."/>
            <person name="Wang H."/>
            <person name="Li S."/>
            <person name="Jiang F."/>
            <person name="Yin L."/>
            <person name="Zhang G."/>
            <person name="Qian W."/>
            <person name="Fan W."/>
        </authorList>
    </citation>
    <scope>NUCLEOTIDE SEQUENCE [LARGE SCALE GENOMIC DNA]</scope>
    <source>
        <strain evidence="12">SZHN2017</strain>
        <tissue evidence="12">Muscle</tissue>
    </source>
</reference>
<evidence type="ECO:0000256" key="6">
    <source>
        <dbReference type="ARBA" id="ARBA00022763"/>
    </source>
</evidence>
<accession>A0A2T7NWD9</accession>
<proteinExistence type="inferred from homology"/>
<protein>
    <recommendedName>
        <fullName evidence="14">Proteasome activator complex subunit 4 C-terminal domain-containing protein</fullName>
    </recommendedName>
</protein>
<dbReference type="InterPro" id="IPR021843">
    <property type="entry name" value="PSME4_C"/>
</dbReference>
<comment type="caution">
    <text evidence="12">The sequence shown here is derived from an EMBL/GenBank/DDBJ whole genome shotgun (WGS) entry which is preliminary data.</text>
</comment>
<comment type="similarity">
    <text evidence="3">Belongs to the BLM10 family.</text>
</comment>
<dbReference type="GO" id="GO:0070628">
    <property type="term" value="F:proteasome binding"/>
    <property type="evidence" value="ECO:0007669"/>
    <property type="project" value="InterPro"/>
</dbReference>
<dbReference type="Pfam" id="PF23096">
    <property type="entry name" value="HEAT_PSME4"/>
    <property type="match status" value="1"/>
</dbReference>
<evidence type="ECO:0000256" key="3">
    <source>
        <dbReference type="ARBA" id="ARBA00005739"/>
    </source>
</evidence>
<evidence type="ECO:0000259" key="9">
    <source>
        <dbReference type="Pfam" id="PF11919"/>
    </source>
</evidence>
<dbReference type="InterPro" id="IPR055455">
    <property type="entry name" value="HEAT_PSME4"/>
</dbReference>
<feature type="domain" description="Proteasome activator complex subunit 4-like HEAT repeat-like" evidence="11">
    <location>
        <begin position="1173"/>
        <end position="1463"/>
    </location>
</feature>
<evidence type="ECO:0000259" key="10">
    <source>
        <dbReference type="Pfam" id="PF16507"/>
    </source>
</evidence>
<dbReference type="InterPro" id="IPR032430">
    <property type="entry name" value="Blm10_mid"/>
</dbReference>
<dbReference type="Pfam" id="PF16507">
    <property type="entry name" value="HEAT_PSME4_mid"/>
    <property type="match status" value="1"/>
</dbReference>
<dbReference type="Pfam" id="PF11919">
    <property type="entry name" value="PSME4_C"/>
    <property type="match status" value="1"/>
</dbReference>
<keyword evidence="7" id="KW-0234">DNA repair</keyword>
<organism evidence="12 13">
    <name type="scientific">Pomacea canaliculata</name>
    <name type="common">Golden apple snail</name>
    <dbReference type="NCBI Taxonomy" id="400727"/>
    <lineage>
        <taxon>Eukaryota</taxon>
        <taxon>Metazoa</taxon>
        <taxon>Spiralia</taxon>
        <taxon>Lophotrochozoa</taxon>
        <taxon>Mollusca</taxon>
        <taxon>Gastropoda</taxon>
        <taxon>Caenogastropoda</taxon>
        <taxon>Architaenioglossa</taxon>
        <taxon>Ampullarioidea</taxon>
        <taxon>Ampullariidae</taxon>
        <taxon>Pomacea</taxon>
    </lineage>
</organism>
<dbReference type="InterPro" id="IPR035309">
    <property type="entry name" value="PSME4"/>
</dbReference>
<dbReference type="Proteomes" id="UP000245119">
    <property type="component" value="Linkage Group LG8"/>
</dbReference>
<dbReference type="GO" id="GO:0006281">
    <property type="term" value="P:DNA repair"/>
    <property type="evidence" value="ECO:0007669"/>
    <property type="project" value="UniProtKB-KW"/>
</dbReference>
<sequence length="1830" mass="210153">MLVMLTFAKVAENPDMAKREDVLGFHPQKESPYSKLLPYSDVIDEESSNALAEIKEKLAKAVQLRDLKVSANHWTLQLDRYIRVYEYKMSKEDHLYFVHLVFELIITPRMEAALVQRFAATLSILLKKAELLSRDDLVLPWRPLYQLMEDTIYSPMNQHGLQLLPLNFESTLKNLVRTCRKYFSDESTQEMLEEWRPLLCPFDVTVIRGLTYYEFFLPSLLPPEKHHLGFKLWFQEVLDIWNSFLNCPSWESSIVNLLARLAHDNVGYIDWKPYIPMIFTRILRSFNLPVGNQNVSYTRGNSCYDIYAVSLWLVSMMGDGDLVMQHLEKLFRALNSFFHPSNVGRWSHQLSSFLQMLPAMVVRRLHRERFKKPSWLTPVPESHHLSNALITQFVEMLKPAVFTAMFGKGSCQDSAVRHLAMMRPEIITPPLLEKMYPAMETLIEPHRLISCMRCIVAAARPMLSSQKYFPEGPTHAIPLLQLALPGIDPNDLGKTMVTLQMISTFATLIPIVDCSEAPQLRSDLNQHEQDVCSATAQFEDFVLEFLNRVMSMIEASAQVASYGAVDFLTPEQSMIELGLTHTVSAVLQQCSKPIFMSALHKISRFVNENIHETHVSGRLAANLCRAAAKVRPEETLKLLLPQLCLKIQAFVIEHPDVAREEHHDHGFLWSILMLTQLVHCDGKHLLPYKEELLATLPPLLQLQCVRGYETACEVMRFLLRALTLTFPLSSGSVIHDLDQPLTDYLPIRDWAAPGDIDNLNMKWHVPNDEELSFANTVAEKFLVPELNFLKQISSSNEITKEDLLRRLHIILEFLLGAASVLPPWEGEIVTLQASSVPLTRLHFQVSQVNRELTLQQGNVREAVADVMQHVLNYMIESRADDTKGFFKIIRIYETLLMVYGIQKSDFDTRWKSFHFVKKSMQNLLSHKRKHIRSLLVERVSLLHELRSLNSSPRNVTTRHIDMIQDLFRLSVSRYREVRKRSQSCLQQCFAYFSYSYLTILPHLVTNLTDSNVEEHVFKGTLHMVLGAGKKPLATKLNWKVLGQLWPAIGKAQQFEKPSIIRIIDDIITNIAKTQETVAINMLVSQASLQCAEKLTASVSAPKAKGQPLSDQDLLQGENKEAERNAESLRLYNKLIDDLVALVEGGELTPIFTQNCMDLLSVLLRDDTPVPPKLVYLFTKHCVDDLLCTRKLALSGLLAILKQQKRRKVKVLVDIAEVSGAVPCLPSDPLMPGDRPDNRWHKYNSACLPLNKADWDACTFVPKTHLGYYCWPKDLKKYADESKQPKLVQSAEEMKENERAILESFSKPEYVQQLIHYLALEEHKGQDKFRSKHLTLFKGLFRNYGDSFLEVFKPHLERLVWDTSHNHHDSSQRCAMEIIAGLVRGTKHWPYEKIEKMWAWLIPLLSFALNNITIETLDDWGTFFTSISESRDPRQLHWLFELLMSNLLSGGGAFRDSSRLFMLQQALIQQEWRVPELLHRLLEIIMPHLSHPYKAVRDRLGSILANIFLYDYHINEKSRTESPQRGDFMVQILEKLDQLKIVQLDKGDCLQVPKAVKSALGNPVENSCEQPIEQEEIDGGDEASEEKKDLIRLCKTVLKWLTNCCVRGFSVLTKDVFPLLPVLCNLQSEMNDEDLRNDCRETLTILSTSLLTTDVLPVALHTIRETEDIQTAIRELLVHLLCDEQLEVREVAAQTLSGMMHCGFLQMNSDMLDHFKHLRCVKLKKRNASIEPEFLEKLIKRHAGVLGLSACVQAYPYDVPDFIPQVLMDLSVHVNDPQPIQRTVKKTLSDFRRTHHDNWHDHKQMFTDDQLVSWLLGALELEILVDFLNEY</sequence>
<evidence type="ECO:0000256" key="8">
    <source>
        <dbReference type="ARBA" id="ARBA00023242"/>
    </source>
</evidence>
<evidence type="ECO:0000256" key="1">
    <source>
        <dbReference type="ARBA" id="ARBA00004123"/>
    </source>
</evidence>
<dbReference type="EMBL" id="PZQS01000008">
    <property type="protein sequence ID" value="PVD25485.1"/>
    <property type="molecule type" value="Genomic_DNA"/>
</dbReference>
<keyword evidence="5" id="KW-0677">Repeat</keyword>
<gene>
    <name evidence="12" type="ORF">C0Q70_13141</name>
</gene>
<evidence type="ECO:0000256" key="4">
    <source>
        <dbReference type="ARBA" id="ARBA00022490"/>
    </source>
</evidence>
<dbReference type="PANTHER" id="PTHR32170:SF3">
    <property type="entry name" value="PROTEASOME ACTIVATOR COMPLEX SUBUNIT 4"/>
    <property type="match status" value="1"/>
</dbReference>
<feature type="domain" description="Proteasome activator complex subunit 4 C-terminal" evidence="9">
    <location>
        <begin position="1738"/>
        <end position="1810"/>
    </location>
</feature>
<name>A0A2T7NWD9_POMCA</name>
<comment type="subcellular location">
    <subcellularLocation>
        <location evidence="2">Cytoplasm</location>
    </subcellularLocation>
    <subcellularLocation>
        <location evidence="1">Nucleus</location>
    </subcellularLocation>
</comment>
<dbReference type="GO" id="GO:0010499">
    <property type="term" value="P:proteasomal ubiquitin-independent protein catabolic process"/>
    <property type="evidence" value="ECO:0007669"/>
    <property type="project" value="TreeGrafter"/>
</dbReference>
<evidence type="ECO:0008006" key="14">
    <source>
        <dbReference type="Google" id="ProtNLM"/>
    </source>
</evidence>
<dbReference type="GO" id="GO:0005829">
    <property type="term" value="C:cytosol"/>
    <property type="evidence" value="ECO:0007669"/>
    <property type="project" value="TreeGrafter"/>
</dbReference>
<dbReference type="OrthoDB" id="17907at2759"/>
<keyword evidence="8" id="KW-0539">Nucleus</keyword>
<keyword evidence="6" id="KW-0227">DNA damage</keyword>
<dbReference type="STRING" id="400727.A0A2T7NWD9"/>
<evidence type="ECO:0000313" key="13">
    <source>
        <dbReference type="Proteomes" id="UP000245119"/>
    </source>
</evidence>
<evidence type="ECO:0000256" key="2">
    <source>
        <dbReference type="ARBA" id="ARBA00004496"/>
    </source>
</evidence>
<evidence type="ECO:0000259" key="11">
    <source>
        <dbReference type="Pfam" id="PF23096"/>
    </source>
</evidence>
<evidence type="ECO:0000256" key="7">
    <source>
        <dbReference type="ARBA" id="ARBA00023204"/>
    </source>
</evidence>
<dbReference type="PANTHER" id="PTHR32170">
    <property type="entry name" value="PROTEASOME ACTIVATOR COMPLEX SUBUNIT 4"/>
    <property type="match status" value="1"/>
</dbReference>
<keyword evidence="13" id="KW-1185">Reference proteome</keyword>
<dbReference type="GO" id="GO:0016504">
    <property type="term" value="F:peptidase activator activity"/>
    <property type="evidence" value="ECO:0007669"/>
    <property type="project" value="InterPro"/>
</dbReference>
<evidence type="ECO:0000256" key="5">
    <source>
        <dbReference type="ARBA" id="ARBA00022737"/>
    </source>
</evidence>
<dbReference type="InterPro" id="IPR016024">
    <property type="entry name" value="ARM-type_fold"/>
</dbReference>
<dbReference type="SUPFAM" id="SSF48371">
    <property type="entry name" value="ARM repeat"/>
    <property type="match status" value="2"/>
</dbReference>
<evidence type="ECO:0000313" key="12">
    <source>
        <dbReference type="EMBL" id="PVD25485.1"/>
    </source>
</evidence>
<feature type="domain" description="Proteasome activator Blm10 middle HEAT repeats region" evidence="10">
    <location>
        <begin position="327"/>
        <end position="819"/>
    </location>
</feature>
<dbReference type="GO" id="GO:0005634">
    <property type="term" value="C:nucleus"/>
    <property type="evidence" value="ECO:0007669"/>
    <property type="project" value="UniProtKB-SubCell"/>
</dbReference>
<keyword evidence="4" id="KW-0963">Cytoplasm</keyword>